<feature type="domain" description="C2H2-type" evidence="2">
    <location>
        <begin position="45"/>
        <end position="66"/>
    </location>
</feature>
<dbReference type="PROSITE" id="PS00028">
    <property type="entry name" value="ZINC_FINGER_C2H2_1"/>
    <property type="match status" value="1"/>
</dbReference>
<evidence type="ECO:0000313" key="6">
    <source>
        <dbReference type="WBParaSite" id="DME_0000735901-mRNA-1"/>
    </source>
</evidence>
<evidence type="ECO:0000259" key="2">
    <source>
        <dbReference type="PROSITE" id="PS00028"/>
    </source>
</evidence>
<organism evidence="4 6">
    <name type="scientific">Dracunculus medinensis</name>
    <name type="common">Guinea worm</name>
    <dbReference type="NCBI Taxonomy" id="318479"/>
    <lineage>
        <taxon>Eukaryota</taxon>
        <taxon>Metazoa</taxon>
        <taxon>Ecdysozoa</taxon>
        <taxon>Nematoda</taxon>
        <taxon>Chromadorea</taxon>
        <taxon>Rhabditida</taxon>
        <taxon>Spirurina</taxon>
        <taxon>Dracunculoidea</taxon>
        <taxon>Dracunculidae</taxon>
        <taxon>Dracunculus</taxon>
    </lineage>
</organism>
<name>A0A158Q5H1_DRAME</name>
<sequence length="249" mass="27856">MIIYGDNDIYKIQSVLRTFFTPALQETVNFCLQRSPKVFNIEAYCDICQKEFCNKYYLQTHRKAKHELNLSAFSAFMSSKAETAFRQGSPMIGTDFVMNGQMINPEMQFFTGISPQLFSPNVDQRTANQPTSTDLQELMMYCIDPVTIKNFYETRLAATNNMTNISSVSENINKANPVHDLIDPQPSNHFSANESQNDETQAQARSSNGQAAERIGIPTSDLATTTTTMTATVIHAENIDSDSVLSSVK</sequence>
<feature type="region of interest" description="Disordered" evidence="1">
    <location>
        <begin position="177"/>
        <end position="222"/>
    </location>
</feature>
<accession>A0A158Q5H1</accession>
<dbReference type="Proteomes" id="UP000274756">
    <property type="component" value="Unassembled WGS sequence"/>
</dbReference>
<evidence type="ECO:0000256" key="1">
    <source>
        <dbReference type="SAM" id="MobiDB-lite"/>
    </source>
</evidence>
<feature type="compositionally biased region" description="Polar residues" evidence="1">
    <location>
        <begin position="185"/>
        <end position="210"/>
    </location>
</feature>
<proteinExistence type="predicted"/>
<dbReference type="Proteomes" id="UP000038040">
    <property type="component" value="Unplaced"/>
</dbReference>
<gene>
    <name evidence="3" type="ORF">DME_LOCUS9995</name>
</gene>
<dbReference type="AlphaFoldDB" id="A0A158Q5H1"/>
<evidence type="ECO:0000313" key="3">
    <source>
        <dbReference type="EMBL" id="VDN60022.1"/>
    </source>
</evidence>
<reference evidence="6" key="1">
    <citation type="submission" date="2016-04" db="UniProtKB">
        <authorList>
            <consortium name="WormBaseParasite"/>
        </authorList>
    </citation>
    <scope>IDENTIFICATION</scope>
</reference>
<keyword evidence="5" id="KW-1185">Reference proteome</keyword>
<reference evidence="3 5" key="2">
    <citation type="submission" date="2018-11" db="EMBL/GenBank/DDBJ databases">
        <authorList>
            <consortium name="Pathogen Informatics"/>
        </authorList>
    </citation>
    <scope>NUCLEOTIDE SEQUENCE [LARGE SCALE GENOMIC DNA]</scope>
</reference>
<dbReference type="WBParaSite" id="DME_0000735901-mRNA-1">
    <property type="protein sequence ID" value="DME_0000735901-mRNA-1"/>
    <property type="gene ID" value="DME_0000735901"/>
</dbReference>
<dbReference type="PANTHER" id="PTHR21190">
    <property type="entry name" value="GH10077P"/>
    <property type="match status" value="1"/>
</dbReference>
<protein>
    <submittedName>
        <fullName evidence="6">C2H2-type domain-containing protein</fullName>
    </submittedName>
</protein>
<evidence type="ECO:0000313" key="4">
    <source>
        <dbReference type="Proteomes" id="UP000038040"/>
    </source>
</evidence>
<dbReference type="InterPro" id="IPR013087">
    <property type="entry name" value="Znf_C2H2_type"/>
</dbReference>
<evidence type="ECO:0000313" key="5">
    <source>
        <dbReference type="Proteomes" id="UP000274756"/>
    </source>
</evidence>
<dbReference type="OrthoDB" id="10020956at2759"/>
<dbReference type="EMBL" id="UYYG01001198">
    <property type="protein sequence ID" value="VDN60022.1"/>
    <property type="molecule type" value="Genomic_DNA"/>
</dbReference>
<dbReference type="PANTHER" id="PTHR21190:SF1">
    <property type="entry name" value="GH10077P"/>
    <property type="match status" value="1"/>
</dbReference>